<protein>
    <submittedName>
        <fullName evidence="1">Uncharacterized protein</fullName>
    </submittedName>
</protein>
<evidence type="ECO:0000313" key="2">
    <source>
        <dbReference type="Proteomes" id="UP000243515"/>
    </source>
</evidence>
<accession>A0A232LYJ9</accession>
<comment type="caution">
    <text evidence="1">The sequence shown here is derived from an EMBL/GenBank/DDBJ whole genome shotgun (WGS) entry which is preliminary data.</text>
</comment>
<gene>
    <name evidence="1" type="ORF">Egran_03119</name>
</gene>
<keyword evidence="2" id="KW-1185">Reference proteome</keyword>
<organism evidence="1 2">
    <name type="scientific">Elaphomyces granulatus</name>
    <dbReference type="NCBI Taxonomy" id="519963"/>
    <lineage>
        <taxon>Eukaryota</taxon>
        <taxon>Fungi</taxon>
        <taxon>Dikarya</taxon>
        <taxon>Ascomycota</taxon>
        <taxon>Pezizomycotina</taxon>
        <taxon>Eurotiomycetes</taxon>
        <taxon>Eurotiomycetidae</taxon>
        <taxon>Eurotiales</taxon>
        <taxon>Elaphomycetaceae</taxon>
        <taxon>Elaphomyces</taxon>
    </lineage>
</organism>
<dbReference type="EMBL" id="NPHW01003702">
    <property type="protein sequence ID" value="OXV09118.1"/>
    <property type="molecule type" value="Genomic_DNA"/>
</dbReference>
<name>A0A232LYJ9_9EURO</name>
<dbReference type="AlphaFoldDB" id="A0A232LYJ9"/>
<dbReference type="Proteomes" id="UP000243515">
    <property type="component" value="Unassembled WGS sequence"/>
</dbReference>
<reference evidence="1 2" key="1">
    <citation type="journal article" date="2015" name="Environ. Microbiol.">
        <title>Metagenome sequence of Elaphomyces granulatus from sporocarp tissue reveals Ascomycota ectomycorrhizal fingerprints of genome expansion and a Proteobacteria-rich microbiome.</title>
        <authorList>
            <person name="Quandt C.A."/>
            <person name="Kohler A."/>
            <person name="Hesse C.N."/>
            <person name="Sharpton T.J."/>
            <person name="Martin F."/>
            <person name="Spatafora J.W."/>
        </authorList>
    </citation>
    <scope>NUCLEOTIDE SEQUENCE [LARGE SCALE GENOMIC DNA]</scope>
    <source>
        <strain evidence="1 2">OSC145934</strain>
    </source>
</reference>
<evidence type="ECO:0000313" key="1">
    <source>
        <dbReference type="EMBL" id="OXV09118.1"/>
    </source>
</evidence>
<sequence>MPKDAELLSLKWVFVYKFDDDGYLI</sequence>
<proteinExistence type="predicted"/>
<feature type="non-terminal residue" evidence="1">
    <location>
        <position position="25"/>
    </location>
</feature>